<protein>
    <submittedName>
        <fullName evidence="1">Uncharacterized protein</fullName>
    </submittedName>
</protein>
<evidence type="ECO:0000313" key="1">
    <source>
        <dbReference type="EMBL" id="QWK91826.1"/>
    </source>
</evidence>
<dbReference type="RefSeq" id="WP_215506343.1">
    <property type="nucleotide sequence ID" value="NZ_CP076361.1"/>
</dbReference>
<dbReference type="InterPro" id="IPR045386">
    <property type="entry name" value="DUF6525"/>
</dbReference>
<gene>
    <name evidence="1" type="ORF">KM031_08215</name>
</gene>
<evidence type="ECO:0000313" key="2">
    <source>
        <dbReference type="Proteomes" id="UP000679352"/>
    </source>
</evidence>
<dbReference type="KEGG" id="gfu:KM031_08215"/>
<proteinExistence type="predicted"/>
<accession>A0A975PB19</accession>
<organism evidence="1 2">
    <name type="scientific">Gemmobacter fulvus</name>
    <dbReference type="NCBI Taxonomy" id="2840474"/>
    <lineage>
        <taxon>Bacteria</taxon>
        <taxon>Pseudomonadati</taxon>
        <taxon>Pseudomonadota</taxon>
        <taxon>Alphaproteobacteria</taxon>
        <taxon>Rhodobacterales</taxon>
        <taxon>Paracoccaceae</taxon>
        <taxon>Gemmobacter</taxon>
    </lineage>
</organism>
<dbReference type="Proteomes" id="UP000679352">
    <property type="component" value="Chromosome"/>
</dbReference>
<dbReference type="Pfam" id="PF20135">
    <property type="entry name" value="DUF6525"/>
    <property type="match status" value="1"/>
</dbReference>
<dbReference type="AlphaFoldDB" id="A0A975PB19"/>
<dbReference type="EMBL" id="CP076361">
    <property type="protein sequence ID" value="QWK91826.1"/>
    <property type="molecule type" value="Genomic_DNA"/>
</dbReference>
<keyword evidence="2" id="KW-1185">Reference proteome</keyword>
<name>A0A975PB19_9RHOB</name>
<sequence length="88" mass="9920">MSRNLVSPRARWRRGSPMARHDQLPAPLRHWLAHAALPWSLRSILPLWQKALRDTGCETAALARLSAAEAATLRRDAAQVWGTDYPAR</sequence>
<reference evidence="1" key="1">
    <citation type="submission" date="2021-06" db="EMBL/GenBank/DDBJ databases">
        <title>Direct submission.</title>
        <authorList>
            <person name="Lee C.-S."/>
            <person name="Jin L."/>
        </authorList>
    </citation>
    <scope>NUCLEOTIDE SEQUENCE</scope>
    <source>
        <strain evidence="1">Con5</strain>
    </source>
</reference>